<keyword evidence="2" id="KW-1185">Reference proteome</keyword>
<dbReference type="GO" id="GO:0070694">
    <property type="term" value="F:5-hydroxymethyl-dUMP N-hydrolase activity"/>
    <property type="evidence" value="ECO:0007669"/>
    <property type="project" value="TreeGrafter"/>
</dbReference>
<dbReference type="InterPro" id="IPR007710">
    <property type="entry name" value="Nucleoside_deoxyribTrfase"/>
</dbReference>
<gene>
    <name evidence="1" type="ORF">J5Y10_06220</name>
</gene>
<organism evidence="1 2">
    <name type="scientific">Roseomonas indoligenes</name>
    <dbReference type="NCBI Taxonomy" id="2820811"/>
    <lineage>
        <taxon>Bacteria</taxon>
        <taxon>Pseudomonadati</taxon>
        <taxon>Pseudomonadota</taxon>
        <taxon>Alphaproteobacteria</taxon>
        <taxon>Acetobacterales</taxon>
        <taxon>Roseomonadaceae</taxon>
        <taxon>Roseomonas</taxon>
    </lineage>
</organism>
<dbReference type="Proteomes" id="UP000677537">
    <property type="component" value="Unassembled WGS sequence"/>
</dbReference>
<dbReference type="Pfam" id="PF05014">
    <property type="entry name" value="Nuc_deoxyrib_tr"/>
    <property type="match status" value="1"/>
</dbReference>
<dbReference type="RefSeq" id="WP_209371901.1">
    <property type="nucleotide sequence ID" value="NZ_JAGIZA010000003.1"/>
</dbReference>
<dbReference type="Gene3D" id="3.40.50.450">
    <property type="match status" value="1"/>
</dbReference>
<dbReference type="EMBL" id="JAGIZA010000003">
    <property type="protein sequence ID" value="MBP0492372.1"/>
    <property type="molecule type" value="Genomic_DNA"/>
</dbReference>
<dbReference type="SUPFAM" id="SSF52309">
    <property type="entry name" value="N-(deoxy)ribosyltransferase-like"/>
    <property type="match status" value="1"/>
</dbReference>
<protein>
    <submittedName>
        <fullName evidence="1">Nucleoside 2-deoxyribosyltransferase</fullName>
    </submittedName>
</protein>
<evidence type="ECO:0000313" key="2">
    <source>
        <dbReference type="Proteomes" id="UP000677537"/>
    </source>
</evidence>
<dbReference type="PANTHER" id="PTHR15364:SF0">
    <property type="entry name" value="2'-DEOXYNUCLEOSIDE 5'-PHOSPHATE N-HYDROLASE 1"/>
    <property type="match status" value="1"/>
</dbReference>
<name>A0A940S6T2_9PROT</name>
<comment type="caution">
    <text evidence="1">The sequence shown here is derived from an EMBL/GenBank/DDBJ whole genome shotgun (WGS) entry which is preliminary data.</text>
</comment>
<dbReference type="PANTHER" id="PTHR15364">
    <property type="entry name" value="2'-DEOXYNUCLEOSIDE 5'-PHOSPHATE N-HYDROLASE 1"/>
    <property type="match status" value="1"/>
</dbReference>
<evidence type="ECO:0000313" key="1">
    <source>
        <dbReference type="EMBL" id="MBP0492372.1"/>
    </source>
</evidence>
<sequence length="187" mass="20265">MRIYLAGPEVFLPDAGALAEAKRALCARHGATGIFPTDPVHCPAADAASEDWLAIYLRNEAHIRGAEALIANLTPFRGPSADAGTVYELGFMRALGRPIAGYSNAAMPFEERSRAFLGPAARRRPDGAWEDAEGLHLESFGLRDNLMIDGGIRAAGGPFVTRDVPEEVRWRDLAAFEEALHLLLEAR</sequence>
<dbReference type="InterPro" id="IPR051239">
    <property type="entry name" value="2'-dNMP_N-hydrolase"/>
</dbReference>
<reference evidence="1" key="1">
    <citation type="submission" date="2021-03" db="EMBL/GenBank/DDBJ databases">
        <authorList>
            <person name="So Y."/>
        </authorList>
    </citation>
    <scope>NUCLEOTIDE SEQUENCE</scope>
    <source>
        <strain evidence="1">SG15</strain>
    </source>
</reference>
<proteinExistence type="predicted"/>
<dbReference type="AlphaFoldDB" id="A0A940S6T2"/>
<accession>A0A940S6T2</accession>
<dbReference type="GO" id="GO:0009159">
    <property type="term" value="P:deoxyribonucleoside monophosphate catabolic process"/>
    <property type="evidence" value="ECO:0007669"/>
    <property type="project" value="TreeGrafter"/>
</dbReference>